<dbReference type="InterPro" id="IPR050173">
    <property type="entry name" value="ABC_transporter_C-like"/>
</dbReference>
<dbReference type="PhylomeDB" id="B3RQG0"/>
<dbReference type="InterPro" id="IPR003593">
    <property type="entry name" value="AAA+_ATPase"/>
</dbReference>
<dbReference type="AlphaFoldDB" id="B3RQG0"/>
<feature type="transmembrane region" description="Helical" evidence="9">
    <location>
        <begin position="734"/>
        <end position="754"/>
    </location>
</feature>
<keyword evidence="8 9" id="KW-0472">Membrane</keyword>
<dbReference type="InterPro" id="IPR011527">
    <property type="entry name" value="ABC1_TM_dom"/>
</dbReference>
<reference evidence="12 13" key="1">
    <citation type="journal article" date="2008" name="Nature">
        <title>The Trichoplax genome and the nature of placozoans.</title>
        <authorList>
            <person name="Srivastava M."/>
            <person name="Begovic E."/>
            <person name="Chapman J."/>
            <person name="Putnam N.H."/>
            <person name="Hellsten U."/>
            <person name="Kawashima T."/>
            <person name="Kuo A."/>
            <person name="Mitros T."/>
            <person name="Salamov A."/>
            <person name="Carpenter M.L."/>
            <person name="Signorovitch A.Y."/>
            <person name="Moreno M.A."/>
            <person name="Kamm K."/>
            <person name="Grimwood J."/>
            <person name="Schmutz J."/>
            <person name="Shapiro H."/>
            <person name="Grigoriev I.V."/>
            <person name="Buss L.W."/>
            <person name="Schierwater B."/>
            <person name="Dellaporta S.L."/>
            <person name="Rokhsar D.S."/>
        </authorList>
    </citation>
    <scope>NUCLEOTIDE SEQUENCE [LARGE SCALE GENOMIC DNA]</scope>
    <source>
        <strain evidence="12 13">Grell-BS-1999</strain>
    </source>
</reference>
<dbReference type="PROSITE" id="PS50929">
    <property type="entry name" value="ABC_TM1F"/>
    <property type="match status" value="2"/>
</dbReference>
<dbReference type="CTD" id="6752444"/>
<dbReference type="FunFam" id="3.40.50.300:FF:001726">
    <property type="entry name" value="Multidrug resistance-associated protein 4"/>
    <property type="match status" value="1"/>
</dbReference>
<dbReference type="GeneID" id="6752444"/>
<dbReference type="Pfam" id="PF00664">
    <property type="entry name" value="ABC_membrane"/>
    <property type="match status" value="2"/>
</dbReference>
<dbReference type="InterPro" id="IPR003439">
    <property type="entry name" value="ABC_transporter-like_ATP-bd"/>
</dbReference>
<feature type="transmembrane region" description="Helical" evidence="9">
    <location>
        <begin position="208"/>
        <end position="230"/>
    </location>
</feature>
<keyword evidence="3" id="KW-0813">Transport</keyword>
<gene>
    <name evidence="12" type="ORF">TRIADDRAFT_22762</name>
</gene>
<dbReference type="CDD" id="cd03244">
    <property type="entry name" value="ABCC_MRP_domain2"/>
    <property type="match status" value="1"/>
</dbReference>
<feature type="non-terminal residue" evidence="12">
    <location>
        <position position="1"/>
    </location>
</feature>
<dbReference type="InterPro" id="IPR036640">
    <property type="entry name" value="ABC1_TM_sf"/>
</dbReference>
<keyword evidence="4 9" id="KW-0812">Transmembrane</keyword>
<name>B3RQG0_TRIAD</name>
<dbReference type="InParanoid" id="B3RQG0"/>
<evidence type="ECO:0000256" key="9">
    <source>
        <dbReference type="SAM" id="Phobius"/>
    </source>
</evidence>
<feature type="transmembrane region" description="Helical" evidence="9">
    <location>
        <begin position="831"/>
        <end position="851"/>
    </location>
</feature>
<dbReference type="InterPro" id="IPR027417">
    <property type="entry name" value="P-loop_NTPase"/>
</dbReference>
<evidence type="ECO:0000313" key="13">
    <source>
        <dbReference type="Proteomes" id="UP000009022"/>
    </source>
</evidence>
<dbReference type="GO" id="GO:0005524">
    <property type="term" value="F:ATP binding"/>
    <property type="evidence" value="ECO:0007669"/>
    <property type="project" value="UniProtKB-KW"/>
</dbReference>
<dbReference type="CDD" id="cd03250">
    <property type="entry name" value="ABCC_MRP_domain1"/>
    <property type="match status" value="1"/>
</dbReference>
<dbReference type="Gene3D" id="3.40.50.300">
    <property type="entry name" value="P-loop containing nucleotide triphosphate hydrolases"/>
    <property type="match status" value="2"/>
</dbReference>
<dbReference type="PANTHER" id="PTHR24223:SF456">
    <property type="entry name" value="MULTIDRUG RESISTANCE-ASSOCIATED PROTEIN LETHAL(2)03659"/>
    <property type="match status" value="1"/>
</dbReference>
<accession>B3RQG0</accession>
<dbReference type="HOGENOM" id="CLU_000604_27_1_1"/>
<dbReference type="GO" id="GO:0140359">
    <property type="term" value="F:ABC-type transporter activity"/>
    <property type="evidence" value="ECO:0000318"/>
    <property type="project" value="GO_Central"/>
</dbReference>
<dbReference type="RefSeq" id="XP_002111231.1">
    <property type="nucleotide sequence ID" value="XM_002111195.1"/>
</dbReference>
<evidence type="ECO:0000259" key="11">
    <source>
        <dbReference type="PROSITE" id="PS50929"/>
    </source>
</evidence>
<keyword evidence="6" id="KW-0067">ATP-binding</keyword>
<dbReference type="FunFam" id="1.20.1560.10:FF:000026">
    <property type="entry name" value="Multidrug resistance-associated protein lethal(2)03659"/>
    <property type="match status" value="1"/>
</dbReference>
<dbReference type="FunFam" id="1.20.1560.10:FF:000014">
    <property type="entry name" value="Multidrug resistance-associated protein member 4"/>
    <property type="match status" value="1"/>
</dbReference>
<feature type="domain" description="ABC transporter" evidence="10">
    <location>
        <begin position="386"/>
        <end position="608"/>
    </location>
</feature>
<comment type="similarity">
    <text evidence="2">Belongs to the ABC transporter superfamily. ABCC family. Conjugate transporter (TC 3.A.1.208) subfamily.</text>
</comment>
<protein>
    <submittedName>
        <fullName evidence="12">Uncharacterized protein</fullName>
    </submittedName>
</protein>
<evidence type="ECO:0000256" key="2">
    <source>
        <dbReference type="ARBA" id="ARBA00009726"/>
    </source>
</evidence>
<evidence type="ECO:0000256" key="3">
    <source>
        <dbReference type="ARBA" id="ARBA00022448"/>
    </source>
</evidence>
<feature type="transmembrane region" description="Helical" evidence="9">
    <location>
        <begin position="285"/>
        <end position="313"/>
    </location>
</feature>
<dbReference type="OrthoDB" id="6500128at2759"/>
<evidence type="ECO:0000256" key="4">
    <source>
        <dbReference type="ARBA" id="ARBA00022692"/>
    </source>
</evidence>
<keyword evidence="7 9" id="KW-1133">Transmembrane helix</keyword>
<feature type="domain" description="ABC transmembrane type-1" evidence="11">
    <location>
        <begin position="74"/>
        <end position="341"/>
    </location>
</feature>
<proteinExistence type="inferred from homology"/>
<dbReference type="GO" id="GO:0005886">
    <property type="term" value="C:plasma membrane"/>
    <property type="evidence" value="ECO:0000318"/>
    <property type="project" value="GO_Central"/>
</dbReference>
<dbReference type="SMART" id="SM00382">
    <property type="entry name" value="AAA"/>
    <property type="match status" value="2"/>
</dbReference>
<feature type="transmembrane region" description="Helical" evidence="9">
    <location>
        <begin position="182"/>
        <end position="202"/>
    </location>
</feature>
<evidence type="ECO:0000313" key="12">
    <source>
        <dbReference type="EMBL" id="EDV27235.1"/>
    </source>
</evidence>
<evidence type="ECO:0000256" key="1">
    <source>
        <dbReference type="ARBA" id="ARBA00004141"/>
    </source>
</evidence>
<dbReference type="eggNOG" id="KOG0054">
    <property type="taxonomic scope" value="Eukaryota"/>
</dbReference>
<feature type="transmembrane region" description="Helical" evidence="9">
    <location>
        <begin position="57"/>
        <end position="75"/>
    </location>
</feature>
<evidence type="ECO:0000256" key="8">
    <source>
        <dbReference type="ARBA" id="ARBA00023136"/>
    </source>
</evidence>
<evidence type="ECO:0000256" key="5">
    <source>
        <dbReference type="ARBA" id="ARBA00022741"/>
    </source>
</evidence>
<feature type="domain" description="ABC transmembrane type-1" evidence="11">
    <location>
        <begin position="680"/>
        <end position="975"/>
    </location>
</feature>
<evidence type="ECO:0000259" key="10">
    <source>
        <dbReference type="PROSITE" id="PS50893"/>
    </source>
</evidence>
<dbReference type="SUPFAM" id="SSF90123">
    <property type="entry name" value="ABC transporter transmembrane region"/>
    <property type="match status" value="2"/>
</dbReference>
<dbReference type="Pfam" id="PF00005">
    <property type="entry name" value="ABC_tran"/>
    <property type="match status" value="2"/>
</dbReference>
<sequence length="1263" mass="142941">WLNKLFRISSNRTLEVEDLYQLSSRDKSDVLLKNFDQEWNKELEIRNHGGKASLFRALVRLFGTGYLLLSIPCFISLAGRSVYPIFIGLLVGCFSPQSTATKTEAYLYTLGLCLSIFFIVIFEQPSFFGAYRHGSQIRVVLTTAVYRKTLKLGSGTISQITTGRIINILANDMLKFNDATKFLQYLWVGAIVGIVMLVILWLQIGIASLGVIVVLIVTIAFTTIIASFLARERISYLKYADERIKVMNEIITGMRVIKMYAWEKSFAKYISNVRKNEIKHAFRIAYLRAVSISMQFVSPALMLFCSVVVYGLFGNHLDVARIFTVYSLVQGIRAIFMFIIPESIQNIKEASISLKRIEDFLLSDELQPLNEEESEKNRDVTQAAPIQITNLSVWWSDESRPILKDLSFSIKKNELYAIVGPVGSGKSTLLITLLGDVKTFKGQYWIQGNIGYVSQQAWIISDTLRNNILFGQEYDDEKYNQVINACALRKDLELLPNGDMTFVGERGVQLSGGQRMRVHLARAAYYDADVYLLDDPLSAVDVDVANHLYQQCICGLLAKKTRILVTHQLHHLRSADQIIVLNDGSIEYIDTFENLQLKSSIFSMPAQEQSPDAENDYRKIKFVKLYLDTPNFEKKRTESYANNKDKNGQVIEKEIQKTGSVSWRFYMNYFVSAFGVIPSAIALVIFFLTQASLNVTDWWFSRWSTAYQNASLSNNGSITINTVILFELSNLNVVGIYAGLLGISIALVFLRSWILARMAVKASEQLENKLFQSILRTVIHVFDTYPSGLILNRFSKDCAQMDDNIGYSLMFTVQCILLIFGQILTTAIINPWMLIPIVIVTIPFLILRKYYLNLSRDVKRLEAAGSSPIYSHVSTTLQGLTTLRSYGASSRFLQEFQHHLDRHTQSWITFISSIRWNSFHADFLSALLVAGVAFGLVLLPEGSINVGLAALIISYSTNLLGVVNWTIRTSSELENQMTSVERVDEYTKLPKEKEFYQKDDPKSEWPKFGRIKFEDVSFAHSEHLPLVLKSISCEIKQYEKIGIVGRTGAGKSSLIASMFRLAEPRGKILIDDVVINNIGLNCLRSAISVIPQDPVLFIGTIRKNLDPFNCYNDDQLWKALHEVEMGAYVSQLPNKLSNEVAEFGANFSIGQRQLLCLARAILKNNRILLIDEATANVDLATDAIIQRTLRDKFINCSVLVIAHRLSTIIDCDRVMVIEAGRIVEFDSPYVLLQSDGYFNKLVNETGTEESRNLRHQAENYHHD</sequence>
<feature type="transmembrane region" description="Helical" evidence="9">
    <location>
        <begin position="666"/>
        <end position="688"/>
    </location>
</feature>
<feature type="transmembrane region" description="Helical" evidence="9">
    <location>
        <begin position="923"/>
        <end position="940"/>
    </location>
</feature>
<dbReference type="GO" id="GO:0055085">
    <property type="term" value="P:transmembrane transport"/>
    <property type="evidence" value="ECO:0000318"/>
    <property type="project" value="GO_Central"/>
</dbReference>
<feature type="transmembrane region" description="Helical" evidence="9">
    <location>
        <begin position="805"/>
        <end position="825"/>
    </location>
</feature>
<keyword evidence="5" id="KW-0547">Nucleotide-binding</keyword>
<evidence type="ECO:0000256" key="7">
    <source>
        <dbReference type="ARBA" id="ARBA00022989"/>
    </source>
</evidence>
<dbReference type="Gene3D" id="1.20.1560.10">
    <property type="entry name" value="ABC transporter type 1, transmembrane domain"/>
    <property type="match status" value="2"/>
</dbReference>
<feature type="transmembrane region" description="Helical" evidence="9">
    <location>
        <begin position="946"/>
        <end position="967"/>
    </location>
</feature>
<dbReference type="Proteomes" id="UP000009022">
    <property type="component" value="Unassembled WGS sequence"/>
</dbReference>
<dbReference type="GO" id="GO:0016887">
    <property type="term" value="F:ATP hydrolysis activity"/>
    <property type="evidence" value="ECO:0007669"/>
    <property type="project" value="InterPro"/>
</dbReference>
<dbReference type="KEGG" id="tad:TRIADDRAFT_22762"/>
<comment type="subcellular location">
    <subcellularLocation>
        <location evidence="1">Membrane</location>
        <topology evidence="1">Multi-pass membrane protein</topology>
    </subcellularLocation>
</comment>
<dbReference type="PANTHER" id="PTHR24223">
    <property type="entry name" value="ATP-BINDING CASSETTE SUB-FAMILY C"/>
    <property type="match status" value="1"/>
</dbReference>
<dbReference type="OMA" id="FMKICMN"/>
<dbReference type="EMBL" id="DS985243">
    <property type="protein sequence ID" value="EDV27235.1"/>
    <property type="molecule type" value="Genomic_DNA"/>
</dbReference>
<dbReference type="SUPFAM" id="SSF52540">
    <property type="entry name" value="P-loop containing nucleoside triphosphate hydrolases"/>
    <property type="match status" value="2"/>
</dbReference>
<feature type="transmembrane region" description="Helical" evidence="9">
    <location>
        <begin position="105"/>
        <end position="122"/>
    </location>
</feature>
<keyword evidence="13" id="KW-1185">Reference proteome</keyword>
<evidence type="ECO:0000256" key="6">
    <source>
        <dbReference type="ARBA" id="ARBA00022840"/>
    </source>
</evidence>
<dbReference type="FunFam" id="3.40.50.300:FF:000163">
    <property type="entry name" value="Multidrug resistance-associated protein member 4"/>
    <property type="match status" value="1"/>
</dbReference>
<dbReference type="PROSITE" id="PS50893">
    <property type="entry name" value="ABC_TRANSPORTER_2"/>
    <property type="match status" value="2"/>
</dbReference>
<feature type="transmembrane region" description="Helical" evidence="9">
    <location>
        <begin position="319"/>
        <end position="340"/>
    </location>
</feature>
<organism evidence="12 13">
    <name type="scientific">Trichoplax adhaerens</name>
    <name type="common">Trichoplax reptans</name>
    <dbReference type="NCBI Taxonomy" id="10228"/>
    <lineage>
        <taxon>Eukaryota</taxon>
        <taxon>Metazoa</taxon>
        <taxon>Placozoa</taxon>
        <taxon>Uniplacotomia</taxon>
        <taxon>Trichoplacea</taxon>
        <taxon>Trichoplacidae</taxon>
        <taxon>Trichoplax</taxon>
    </lineage>
</organism>
<feature type="domain" description="ABC transporter" evidence="10">
    <location>
        <begin position="1011"/>
        <end position="1244"/>
    </location>
</feature>